<accession>A0ABW8GP16</accession>
<dbReference type="InterPro" id="IPR003423">
    <property type="entry name" value="OMP_efflux"/>
</dbReference>
<keyword evidence="7" id="KW-0998">Cell outer membrane</keyword>
<keyword evidence="4" id="KW-1134">Transmembrane beta strand</keyword>
<sequence>MRPESIINHCRVLVCLGFVALAPVAAWAATEMAGDVPAQAIRLPDRLDLNSMSQGRATTLDEDYAATQQEYKLSSPNKLNIKLDDLLAEHPGQVLAPTGVEHGLTIADVRARALRNNLSLKVVQFDPQIAQSVLGAERAKFDNIIYASLRRTRENRPLTSGDIVQLKAEDASLDGQLVKLNKAEQQIDYLDGEAGIAIPLRTGGTVRLSTPFERKLTEGALGTDEYRRATRFSISQPLLRNAGIKVNEASIRIADLDRQAVDASTRLQSIRVIALIDKAYWDLYAAWAELEVRQQQYELATRNLEMVRRKVQEGLVASIEASRAEIGVSDRIEALIMAKTRLQLSQRQLQFLLNDPQYTFEGHALIRPQSEPILVHYEFDRDRLVDSAMQGRLELLELELKLAADLNKIEYLQNQTLPLFTLDYSYGALSAGDNSLSQVYNSPFDNRFNDWSVGLRFELPMTNEARRNQLQQAVQQRMQRLATKELQVLTVKREIHDGVDRAEQHWQRMIAARQQVMLAGVNYDGELKQFNEGLRNMTEVLEMLSRLGESQIKEIRALVDYQVALIDVAYTTGTLLGYGQIEFGS</sequence>
<reference evidence="9 10" key="1">
    <citation type="submission" date="2024-11" db="EMBL/GenBank/DDBJ databases">
        <authorList>
            <person name="Kaparullina E.N."/>
            <person name="Delegan Y.A."/>
            <person name="Doronina N.V."/>
        </authorList>
    </citation>
    <scope>NUCLEOTIDE SEQUENCE [LARGE SCALE GENOMIC DNA]</scope>
    <source>
        <strain evidence="9 10">7sh_L</strain>
    </source>
</reference>
<evidence type="ECO:0000313" key="10">
    <source>
        <dbReference type="Proteomes" id="UP001617669"/>
    </source>
</evidence>
<feature type="chain" id="PRO_5045931153" evidence="8">
    <location>
        <begin position="29"/>
        <end position="585"/>
    </location>
</feature>
<keyword evidence="3" id="KW-0813">Transport</keyword>
<dbReference type="Pfam" id="PF02321">
    <property type="entry name" value="OEP"/>
    <property type="match status" value="1"/>
</dbReference>
<comment type="caution">
    <text evidence="9">The sequence shown here is derived from an EMBL/GenBank/DDBJ whole genome shotgun (WGS) entry which is preliminary data.</text>
</comment>
<evidence type="ECO:0000256" key="6">
    <source>
        <dbReference type="ARBA" id="ARBA00023136"/>
    </source>
</evidence>
<proteinExistence type="inferred from homology"/>
<evidence type="ECO:0000256" key="3">
    <source>
        <dbReference type="ARBA" id="ARBA00022448"/>
    </source>
</evidence>
<evidence type="ECO:0000256" key="8">
    <source>
        <dbReference type="SAM" id="SignalP"/>
    </source>
</evidence>
<organism evidence="9 10">
    <name type="scientific">Methylobacillus methanolivorans</name>
    <dbReference type="NCBI Taxonomy" id="1848927"/>
    <lineage>
        <taxon>Bacteria</taxon>
        <taxon>Pseudomonadati</taxon>
        <taxon>Pseudomonadota</taxon>
        <taxon>Betaproteobacteria</taxon>
        <taxon>Nitrosomonadales</taxon>
        <taxon>Methylophilaceae</taxon>
        <taxon>Methylobacillus</taxon>
    </lineage>
</organism>
<keyword evidence="10" id="KW-1185">Reference proteome</keyword>
<evidence type="ECO:0000256" key="5">
    <source>
        <dbReference type="ARBA" id="ARBA00022692"/>
    </source>
</evidence>
<keyword evidence="8" id="KW-0732">Signal</keyword>
<comment type="subcellular location">
    <subcellularLocation>
        <location evidence="1">Cell outer membrane</location>
    </subcellularLocation>
</comment>
<feature type="signal peptide" evidence="8">
    <location>
        <begin position="1"/>
        <end position="28"/>
    </location>
</feature>
<dbReference type="SUPFAM" id="SSF56954">
    <property type="entry name" value="Outer membrane efflux proteins (OEP)"/>
    <property type="match status" value="1"/>
</dbReference>
<evidence type="ECO:0000256" key="7">
    <source>
        <dbReference type="ARBA" id="ARBA00023237"/>
    </source>
</evidence>
<keyword evidence="5" id="KW-0812">Transmembrane</keyword>
<keyword evidence="6" id="KW-0472">Membrane</keyword>
<comment type="similarity">
    <text evidence="2">Belongs to the outer membrane factor (OMF) (TC 1.B.17) family.</text>
</comment>
<dbReference type="RefSeq" id="WP_400883597.1">
    <property type="nucleotide sequence ID" value="NZ_JBIWXY010000003.1"/>
</dbReference>
<evidence type="ECO:0000256" key="1">
    <source>
        <dbReference type="ARBA" id="ARBA00004442"/>
    </source>
</evidence>
<gene>
    <name evidence="9" type="ORF">ACIKP9_12750</name>
</gene>
<evidence type="ECO:0000256" key="4">
    <source>
        <dbReference type="ARBA" id="ARBA00022452"/>
    </source>
</evidence>
<dbReference type="PANTHER" id="PTHR30026:SF23">
    <property type="entry name" value="TO APRF-PUTATIVE OUTER MEMBRANE EFFLUX PROTEIN OR SECRETED ALKALINE PHOSPHATASE-RELATED"/>
    <property type="match status" value="1"/>
</dbReference>
<protein>
    <submittedName>
        <fullName evidence="9">TolC family protein</fullName>
    </submittedName>
</protein>
<dbReference type="EMBL" id="JBIWXY010000003">
    <property type="protein sequence ID" value="MFJ5447103.1"/>
    <property type="molecule type" value="Genomic_DNA"/>
</dbReference>
<name>A0ABW8GP16_9PROT</name>
<dbReference type="Gene3D" id="1.20.1600.10">
    <property type="entry name" value="Outer membrane efflux proteins (OEP)"/>
    <property type="match status" value="1"/>
</dbReference>
<evidence type="ECO:0000313" key="9">
    <source>
        <dbReference type="EMBL" id="MFJ5447103.1"/>
    </source>
</evidence>
<evidence type="ECO:0000256" key="2">
    <source>
        <dbReference type="ARBA" id="ARBA00007613"/>
    </source>
</evidence>
<dbReference type="PANTHER" id="PTHR30026">
    <property type="entry name" value="OUTER MEMBRANE PROTEIN TOLC"/>
    <property type="match status" value="1"/>
</dbReference>
<dbReference type="Proteomes" id="UP001617669">
    <property type="component" value="Unassembled WGS sequence"/>
</dbReference>
<dbReference type="InterPro" id="IPR051906">
    <property type="entry name" value="TolC-like"/>
</dbReference>